<dbReference type="InterPro" id="IPR035917">
    <property type="entry name" value="YjbQ-like_sf"/>
</dbReference>
<keyword evidence="3" id="KW-1185">Reference proteome</keyword>
<dbReference type="NCBIfam" id="TIGR00149">
    <property type="entry name" value="TIGR00149_YjbQ"/>
    <property type="match status" value="1"/>
</dbReference>
<dbReference type="PIRSF" id="PIRSF004681">
    <property type="entry name" value="UCP004681"/>
    <property type="match status" value="1"/>
</dbReference>
<dbReference type="InterPro" id="IPR001602">
    <property type="entry name" value="UPF0047_YjbQ-like"/>
</dbReference>
<dbReference type="GeneID" id="10822700"/>
<dbReference type="Gene3D" id="2.60.120.460">
    <property type="entry name" value="YjbQ-like"/>
    <property type="match status" value="1"/>
</dbReference>
<protein>
    <recommendedName>
        <fullName evidence="4">Secondary thiamine-phosphate synthase enzyme</fullName>
    </recommendedName>
</protein>
<dbReference type="HOGENOM" id="CLU_096980_1_1_2"/>
<evidence type="ECO:0000313" key="2">
    <source>
        <dbReference type="EMBL" id="AEH60929.1"/>
    </source>
</evidence>
<comment type="similarity">
    <text evidence="1">Belongs to the UPF0047 family.</text>
</comment>
<evidence type="ECO:0000256" key="1">
    <source>
        <dbReference type="ARBA" id="ARBA00005534"/>
    </source>
</evidence>
<accession>F7XLZ8</accession>
<dbReference type="Proteomes" id="UP000006622">
    <property type="component" value="Chromosome"/>
</dbReference>
<dbReference type="PANTHER" id="PTHR30615">
    <property type="entry name" value="UNCHARACTERIZED PROTEIN YJBQ-RELATED"/>
    <property type="match status" value="1"/>
</dbReference>
<dbReference type="SUPFAM" id="SSF111038">
    <property type="entry name" value="YjbQ-like"/>
    <property type="match status" value="1"/>
</dbReference>
<sequence length="133" mass="14609">MQISTNKRIEVIDITGKISEIVKQSSINEGICIIYTSHTTSAVFVNENESGLVSDIMDMLKKLIPPNAGYRHDTIDNNADSHMRAVLLGNSAIVPFKSSNLSLGTWQSIFFVELDGPRKRNISISLVPTTNSS</sequence>
<dbReference type="KEGG" id="mzh:Mzhil_1073"/>
<dbReference type="OrthoDB" id="6663at2157"/>
<organism evidence="2 3">
    <name type="scientific">Methanosalsum zhilinae (strain DSM 4017 / NBRC 107636 / OCM 62 / WeN5)</name>
    <name type="common">Methanohalophilus zhilinae</name>
    <dbReference type="NCBI Taxonomy" id="679901"/>
    <lineage>
        <taxon>Archaea</taxon>
        <taxon>Methanobacteriati</taxon>
        <taxon>Methanobacteriota</taxon>
        <taxon>Stenosarchaea group</taxon>
        <taxon>Methanomicrobia</taxon>
        <taxon>Methanosarcinales</taxon>
        <taxon>Methanosarcinaceae</taxon>
        <taxon>Methanosalsum</taxon>
    </lineage>
</organism>
<dbReference type="EMBL" id="CP002101">
    <property type="protein sequence ID" value="AEH60929.1"/>
    <property type="molecule type" value="Genomic_DNA"/>
</dbReference>
<dbReference type="PANTHER" id="PTHR30615:SF8">
    <property type="entry name" value="UPF0047 PROTEIN C4A8.02C"/>
    <property type="match status" value="1"/>
</dbReference>
<name>F7XLZ8_METZD</name>
<reference evidence="2 3" key="1">
    <citation type="submission" date="2010-07" db="EMBL/GenBank/DDBJ databases">
        <title>The complete genome of Methanosalsum zhilinae DSM 4017.</title>
        <authorList>
            <consortium name="US DOE Joint Genome Institute (JGI-PGF)"/>
            <person name="Lucas S."/>
            <person name="Copeland A."/>
            <person name="Lapidus A."/>
            <person name="Glavina del Rio T."/>
            <person name="Dalin E."/>
            <person name="Tice H."/>
            <person name="Bruce D."/>
            <person name="Goodwin L."/>
            <person name="Pitluck S."/>
            <person name="Kyrpides N."/>
            <person name="Mavromatis K."/>
            <person name="Ovchinnikova G."/>
            <person name="Daligault H."/>
            <person name="Detter J.C."/>
            <person name="Han C."/>
            <person name="Tapia R."/>
            <person name="Larimer F."/>
            <person name="Land M."/>
            <person name="Hauser L."/>
            <person name="Markowitz V."/>
            <person name="Cheng J.-F."/>
            <person name="Hugenholtz P."/>
            <person name="Woyke T."/>
            <person name="Wu D."/>
            <person name="Spring S."/>
            <person name="Schueler E."/>
            <person name="Brambilla E."/>
            <person name="Klenk H.-P."/>
            <person name="Eisen J.A."/>
        </authorList>
    </citation>
    <scope>NUCLEOTIDE SEQUENCE [LARGE SCALE GENOMIC DNA]</scope>
    <source>
        <strain evidence="3">DSM 4017 / NBRC 107636 / OCM 62 / WeN5</strain>
    </source>
</reference>
<dbReference type="AlphaFoldDB" id="F7XLZ8"/>
<proteinExistence type="inferred from homology"/>
<dbReference type="RefSeq" id="WP_013898367.1">
    <property type="nucleotide sequence ID" value="NC_015676.1"/>
</dbReference>
<evidence type="ECO:0000313" key="3">
    <source>
        <dbReference type="Proteomes" id="UP000006622"/>
    </source>
</evidence>
<gene>
    <name evidence="2" type="ordered locus">Mzhil_1073</name>
</gene>
<dbReference type="Pfam" id="PF01894">
    <property type="entry name" value="YjbQ"/>
    <property type="match status" value="1"/>
</dbReference>
<evidence type="ECO:0008006" key="4">
    <source>
        <dbReference type="Google" id="ProtNLM"/>
    </source>
</evidence>